<accession>A0A9Q3L5Q4</accession>
<gene>
    <name evidence="1" type="ORF">O181_132306</name>
</gene>
<evidence type="ECO:0000313" key="2">
    <source>
        <dbReference type="Proteomes" id="UP000765509"/>
    </source>
</evidence>
<name>A0A9Q3L5Q4_9BASI</name>
<dbReference type="OrthoDB" id="2505488at2759"/>
<sequence>MVHEHSVPIAPKISTLKEFSNRFKNAEEIKKMAESYTGVPLIPQIKVLTLKGVEPGRTKVGRGIVYIKGFFILYIQVLLSKLGIRQWAPNLEEASDTLYNESCRISAIQSYCQVAIGGAYEHMNINLRHLNDIKLLHDTYSH</sequence>
<keyword evidence="2" id="KW-1185">Reference proteome</keyword>
<reference evidence="1" key="1">
    <citation type="submission" date="2021-03" db="EMBL/GenBank/DDBJ databases">
        <title>Draft genome sequence of rust myrtle Austropuccinia psidii MF-1, a brazilian biotype.</title>
        <authorList>
            <person name="Quecine M.C."/>
            <person name="Pachon D.M.R."/>
            <person name="Bonatelli M.L."/>
            <person name="Correr F.H."/>
            <person name="Franceschini L.M."/>
            <person name="Leite T.F."/>
            <person name="Margarido G.R.A."/>
            <person name="Almeida C.A."/>
            <person name="Ferrarezi J.A."/>
            <person name="Labate C.A."/>
        </authorList>
    </citation>
    <scope>NUCLEOTIDE SEQUENCE</scope>
    <source>
        <strain evidence="1">MF-1</strain>
    </source>
</reference>
<organism evidence="1 2">
    <name type="scientific">Austropuccinia psidii MF-1</name>
    <dbReference type="NCBI Taxonomy" id="1389203"/>
    <lineage>
        <taxon>Eukaryota</taxon>
        <taxon>Fungi</taxon>
        <taxon>Dikarya</taxon>
        <taxon>Basidiomycota</taxon>
        <taxon>Pucciniomycotina</taxon>
        <taxon>Pucciniomycetes</taxon>
        <taxon>Pucciniales</taxon>
        <taxon>Sphaerophragmiaceae</taxon>
        <taxon>Austropuccinia</taxon>
    </lineage>
</organism>
<protein>
    <submittedName>
        <fullName evidence="1">Uncharacterized protein</fullName>
    </submittedName>
</protein>
<proteinExistence type="predicted"/>
<dbReference type="Proteomes" id="UP000765509">
    <property type="component" value="Unassembled WGS sequence"/>
</dbReference>
<dbReference type="EMBL" id="AVOT02149216">
    <property type="protein sequence ID" value="MBW0592591.1"/>
    <property type="molecule type" value="Genomic_DNA"/>
</dbReference>
<evidence type="ECO:0000313" key="1">
    <source>
        <dbReference type="EMBL" id="MBW0592591.1"/>
    </source>
</evidence>
<comment type="caution">
    <text evidence="1">The sequence shown here is derived from an EMBL/GenBank/DDBJ whole genome shotgun (WGS) entry which is preliminary data.</text>
</comment>
<dbReference type="AlphaFoldDB" id="A0A9Q3L5Q4"/>